<dbReference type="Proteomes" id="UP000249061">
    <property type="component" value="Unassembled WGS sequence"/>
</dbReference>
<evidence type="ECO:0000313" key="6">
    <source>
        <dbReference type="Proteomes" id="UP000249061"/>
    </source>
</evidence>
<dbReference type="EMBL" id="QFQP01000073">
    <property type="protein sequence ID" value="PZR03762.1"/>
    <property type="molecule type" value="Genomic_DNA"/>
</dbReference>
<dbReference type="Pfam" id="PF07631">
    <property type="entry name" value="PSD4"/>
    <property type="match status" value="1"/>
</dbReference>
<name>A0A2W5SLI0_9BACT</name>
<dbReference type="AlphaFoldDB" id="A0A2W5SLI0"/>
<comment type="caution">
    <text evidence="5">The sequence shown here is derived from an EMBL/GenBank/DDBJ whole genome shotgun (WGS) entry which is preliminary data.</text>
</comment>
<feature type="domain" description="DUF1588" evidence="2">
    <location>
        <begin position="361"/>
        <end position="455"/>
    </location>
</feature>
<evidence type="ECO:0008006" key="7">
    <source>
        <dbReference type="Google" id="ProtNLM"/>
    </source>
</evidence>
<evidence type="ECO:0000259" key="1">
    <source>
        <dbReference type="Pfam" id="PF07624"/>
    </source>
</evidence>
<dbReference type="Pfam" id="PF07637">
    <property type="entry name" value="PSD5"/>
    <property type="match status" value="1"/>
</dbReference>
<dbReference type="InterPro" id="IPR011478">
    <property type="entry name" value="DUF1585"/>
</dbReference>
<accession>A0A2W5SLI0</accession>
<dbReference type="InterPro" id="IPR013039">
    <property type="entry name" value="DUF1588"/>
</dbReference>
<dbReference type="Pfam" id="PF07624">
    <property type="entry name" value="PSD2"/>
    <property type="match status" value="1"/>
</dbReference>
<dbReference type="InterPro" id="IPR013042">
    <property type="entry name" value="DUF1592"/>
</dbReference>
<feature type="domain" description="DUF1585" evidence="1">
    <location>
        <begin position="472"/>
        <end position="543"/>
    </location>
</feature>
<organism evidence="5 6">
    <name type="scientific">Archangium gephyra</name>
    <dbReference type="NCBI Taxonomy" id="48"/>
    <lineage>
        <taxon>Bacteria</taxon>
        <taxon>Pseudomonadati</taxon>
        <taxon>Myxococcota</taxon>
        <taxon>Myxococcia</taxon>
        <taxon>Myxococcales</taxon>
        <taxon>Cystobacterineae</taxon>
        <taxon>Archangiaceae</taxon>
        <taxon>Archangium</taxon>
    </lineage>
</organism>
<feature type="domain" description="DUF1592" evidence="3">
    <location>
        <begin position="226"/>
        <end position="343"/>
    </location>
</feature>
<protein>
    <recommendedName>
        <fullName evidence="7">Cellulose-binding domain protein</fullName>
    </recommendedName>
</protein>
<evidence type="ECO:0000259" key="2">
    <source>
        <dbReference type="Pfam" id="PF07627"/>
    </source>
</evidence>
<sequence length="549" mass="58859">MNSRGPRLAHRDAMRIGLWGLTLCLSGCMGVITPGEGEPVAPTPVPPVTGPSAAALATPEALGPSMLQRLTQRQLVRGVETVFGAKPDALTESLAPFDSPSATYFDNDAEALSISLQLITDYEAFAWSYAGRVRQAGVLAVGCTPASASDEVCFRSYLSKVGRRAFRRPLTASEQDALVARYLPVAAAENDFFVAVELVVATWLQHPEVLYRVEAGAPMRGAPTPLNAWEVGSRLSFLVTGLPPDDELLDAAARGALDTEQGRATQVTRLLSTSSGIAHGQYLHAKWLGYADRYFPDAIAVDARRESDALVEQLVTDLQRDWLSLFTADQTFLTPALAQHYGLPSPGANAGWVKLPPHRAGGFLSQASYAALGAKFGDTSPTLRGYETLKRALCGHLSGDIPDGVDVTMPPGNPTACKPDRYTMRTTVGCEHCHRVMDPIGLGMEQLGPYGEWREGEPNNATCSTAIVGQVDGRSFMGPAQLGRVLTEDPRVGRCASQQLFESMAGRKTQPSDDATLDALYAQYLDTRSYGSLVLSLAKSPSFVLKTAN</sequence>
<gene>
    <name evidence="5" type="ORF">DI536_35495</name>
</gene>
<proteinExistence type="predicted"/>
<dbReference type="Pfam" id="PF07627">
    <property type="entry name" value="PSCyt3"/>
    <property type="match status" value="1"/>
</dbReference>
<feature type="domain" description="DUF1595" evidence="4">
    <location>
        <begin position="153"/>
        <end position="214"/>
    </location>
</feature>
<evidence type="ECO:0000313" key="5">
    <source>
        <dbReference type="EMBL" id="PZR03762.1"/>
    </source>
</evidence>
<evidence type="ECO:0000259" key="3">
    <source>
        <dbReference type="Pfam" id="PF07631"/>
    </source>
</evidence>
<dbReference type="InterPro" id="IPR013043">
    <property type="entry name" value="DUF1595"/>
</dbReference>
<reference evidence="5 6" key="1">
    <citation type="submission" date="2017-08" db="EMBL/GenBank/DDBJ databases">
        <title>Infants hospitalized years apart are colonized by the same room-sourced microbial strains.</title>
        <authorList>
            <person name="Brooks B."/>
            <person name="Olm M.R."/>
            <person name="Firek B.A."/>
            <person name="Baker R."/>
            <person name="Thomas B.C."/>
            <person name="Morowitz M.J."/>
            <person name="Banfield J.F."/>
        </authorList>
    </citation>
    <scope>NUCLEOTIDE SEQUENCE [LARGE SCALE GENOMIC DNA]</scope>
    <source>
        <strain evidence="5">S2_003_000_R2_14</strain>
    </source>
</reference>
<evidence type="ECO:0000259" key="4">
    <source>
        <dbReference type="Pfam" id="PF07637"/>
    </source>
</evidence>